<evidence type="ECO:0000259" key="1">
    <source>
        <dbReference type="Pfam" id="PF13460"/>
    </source>
</evidence>
<dbReference type="PANTHER" id="PTHR43162">
    <property type="match status" value="1"/>
</dbReference>
<dbReference type="EMBL" id="BJXA01000047">
    <property type="protein sequence ID" value="GEM41210.1"/>
    <property type="molecule type" value="Genomic_DNA"/>
</dbReference>
<dbReference type="OrthoDB" id="3510772at2"/>
<evidence type="ECO:0000313" key="2">
    <source>
        <dbReference type="EMBL" id="GEM41210.1"/>
    </source>
</evidence>
<comment type="caution">
    <text evidence="2">The sequence shown here is derived from an EMBL/GenBank/DDBJ whole genome shotgun (WGS) entry which is preliminary data.</text>
</comment>
<evidence type="ECO:0000313" key="3">
    <source>
        <dbReference type="Proteomes" id="UP000321424"/>
    </source>
</evidence>
<feature type="domain" description="NAD(P)-binding" evidence="1">
    <location>
        <begin position="6"/>
        <end position="178"/>
    </location>
</feature>
<dbReference type="RefSeq" id="WP_147137764.1">
    <property type="nucleotide sequence ID" value="NZ_BJXA01000047.1"/>
</dbReference>
<dbReference type="InterPro" id="IPR051604">
    <property type="entry name" value="Ergot_Alk_Oxidoreductase"/>
</dbReference>
<protein>
    <submittedName>
        <fullName evidence="2">Nucleotide-diphosphate-sugar epimerase</fullName>
    </submittedName>
</protein>
<dbReference type="Gene3D" id="3.90.25.10">
    <property type="entry name" value="UDP-galactose 4-epimerase, domain 1"/>
    <property type="match status" value="1"/>
</dbReference>
<dbReference type="Pfam" id="PF13460">
    <property type="entry name" value="NAD_binding_10"/>
    <property type="match status" value="1"/>
</dbReference>
<dbReference type="PANTHER" id="PTHR43162:SF1">
    <property type="entry name" value="PRESTALK A DIFFERENTIATION PROTEIN A"/>
    <property type="match status" value="1"/>
</dbReference>
<gene>
    <name evidence="2" type="ORF">NN4_57290</name>
</gene>
<sequence length="296" mass="30717">MILITGATGTIGSDLVRQLAARGERVRAVTREPARAQLPSGVEVVRGDYRDTGSMAAAAQGADAAFIVGVLGPEYVDADRALIASARDAGVRRIVKLSAIGTGDTALGRVGTWHLPGEQAARESGAEWTILRPSSFASNTLSWADAIRNGQPVPSMTGTGQQGVVDPRDVSAAAVEALLSADHSGNIYTLTGPELLTSTDQAATLAEVLGRPVPVLDVPNEAAREHMRALGMSAEFIEGALAGQAFVRAGGNAVLTDDLSRVLGRTPRTYADWVTDHAAAFLEAPDVATPGRMTLA</sequence>
<dbReference type="SUPFAM" id="SSF51735">
    <property type="entry name" value="NAD(P)-binding Rossmann-fold domains"/>
    <property type="match status" value="1"/>
</dbReference>
<keyword evidence="3" id="KW-1185">Reference proteome</keyword>
<dbReference type="Gene3D" id="3.40.50.720">
    <property type="entry name" value="NAD(P)-binding Rossmann-like Domain"/>
    <property type="match status" value="1"/>
</dbReference>
<dbReference type="InterPro" id="IPR036291">
    <property type="entry name" value="NAD(P)-bd_dom_sf"/>
</dbReference>
<organism evidence="2 3">
    <name type="scientific">Nocardia ninae NBRC 108245</name>
    <dbReference type="NCBI Taxonomy" id="1210091"/>
    <lineage>
        <taxon>Bacteria</taxon>
        <taxon>Bacillati</taxon>
        <taxon>Actinomycetota</taxon>
        <taxon>Actinomycetes</taxon>
        <taxon>Mycobacteriales</taxon>
        <taxon>Nocardiaceae</taxon>
        <taxon>Nocardia</taxon>
    </lineage>
</organism>
<accession>A0A511MKQ1</accession>
<dbReference type="InterPro" id="IPR016040">
    <property type="entry name" value="NAD(P)-bd_dom"/>
</dbReference>
<dbReference type="Proteomes" id="UP000321424">
    <property type="component" value="Unassembled WGS sequence"/>
</dbReference>
<name>A0A511MKQ1_9NOCA</name>
<dbReference type="AlphaFoldDB" id="A0A511MKQ1"/>
<proteinExistence type="predicted"/>
<reference evidence="2 3" key="1">
    <citation type="submission" date="2019-07" db="EMBL/GenBank/DDBJ databases">
        <title>Whole genome shotgun sequence of Nocardia ninae NBRC 108245.</title>
        <authorList>
            <person name="Hosoyama A."/>
            <person name="Uohara A."/>
            <person name="Ohji S."/>
            <person name="Ichikawa N."/>
        </authorList>
    </citation>
    <scope>NUCLEOTIDE SEQUENCE [LARGE SCALE GENOMIC DNA]</scope>
    <source>
        <strain evidence="2 3">NBRC 108245</strain>
    </source>
</reference>